<dbReference type="InterPro" id="IPR043128">
    <property type="entry name" value="Rev_trsase/Diguanyl_cyclase"/>
</dbReference>
<evidence type="ECO:0000256" key="3">
    <source>
        <dbReference type="ARBA" id="ARBA00025589"/>
    </source>
</evidence>
<accession>A0A0F0H132</accession>
<proteinExistence type="inferred from homology"/>
<comment type="similarity">
    <text evidence="1">Belongs to the DNA polymerase type-Y family.</text>
</comment>
<dbReference type="InterPro" id="IPR043502">
    <property type="entry name" value="DNA/RNA_pol_sf"/>
</dbReference>
<dbReference type="PANTHER" id="PTHR35369">
    <property type="entry name" value="BLR3025 PROTEIN-RELATED"/>
    <property type="match status" value="1"/>
</dbReference>
<dbReference type="PATRIC" id="fig|68170.10.peg.5204"/>
<dbReference type="RefSeq" id="WP_045313235.1">
    <property type="nucleotide sequence ID" value="NZ_JYJG01000137.1"/>
</dbReference>
<gene>
    <name evidence="5" type="ORF">UK23_20770</name>
</gene>
<dbReference type="AlphaFoldDB" id="A0A0F0H132"/>
<evidence type="ECO:0000313" key="5">
    <source>
        <dbReference type="EMBL" id="KJK47368.1"/>
    </source>
</evidence>
<evidence type="ECO:0000313" key="6">
    <source>
        <dbReference type="Proteomes" id="UP000033393"/>
    </source>
</evidence>
<protein>
    <submittedName>
        <fullName evidence="5">DNA polymerase</fullName>
    </submittedName>
</protein>
<keyword evidence="6" id="KW-1185">Reference proteome</keyword>
<name>A0A0F0H132_LENAE</name>
<dbReference type="PROSITE" id="PS50173">
    <property type="entry name" value="UMUC"/>
    <property type="match status" value="1"/>
</dbReference>
<dbReference type="InterPro" id="IPR050356">
    <property type="entry name" value="SulA_CellDiv_inhibitor"/>
</dbReference>
<feature type="domain" description="UmuC" evidence="4">
    <location>
        <begin position="28"/>
        <end position="152"/>
    </location>
</feature>
<evidence type="ECO:0000256" key="2">
    <source>
        <dbReference type="ARBA" id="ARBA00022763"/>
    </source>
</evidence>
<dbReference type="InterPro" id="IPR001126">
    <property type="entry name" value="UmuC"/>
</dbReference>
<evidence type="ECO:0000259" key="4">
    <source>
        <dbReference type="PROSITE" id="PS50173"/>
    </source>
</evidence>
<dbReference type="GO" id="GO:0006281">
    <property type="term" value="P:DNA repair"/>
    <property type="evidence" value="ECO:0007669"/>
    <property type="project" value="InterPro"/>
</dbReference>
<dbReference type="STRING" id="68170.GCA_000974445_03870"/>
<reference evidence="5 6" key="1">
    <citation type="submission" date="2015-02" db="EMBL/GenBank/DDBJ databases">
        <authorList>
            <person name="Ju K.-S."/>
            <person name="Doroghazi J.R."/>
            <person name="Metcalf W."/>
        </authorList>
    </citation>
    <scope>NUCLEOTIDE SEQUENCE [LARGE SCALE GENOMIC DNA]</scope>
    <source>
        <strain evidence="5 6">NRRL B-16140</strain>
    </source>
</reference>
<dbReference type="OrthoDB" id="5244088at2"/>
<dbReference type="Proteomes" id="UP000033393">
    <property type="component" value="Unassembled WGS sequence"/>
</dbReference>
<dbReference type="PANTHER" id="PTHR35369:SF2">
    <property type="entry name" value="BLR3025 PROTEIN"/>
    <property type="match status" value="1"/>
</dbReference>
<dbReference type="EMBL" id="JYJG01000137">
    <property type="protein sequence ID" value="KJK47368.1"/>
    <property type="molecule type" value="Genomic_DNA"/>
</dbReference>
<dbReference type="Pfam" id="PF00817">
    <property type="entry name" value="IMS"/>
    <property type="match status" value="1"/>
</dbReference>
<dbReference type="CDD" id="cd03468">
    <property type="entry name" value="PolY_like"/>
    <property type="match status" value="1"/>
</dbReference>
<organism evidence="5 6">
    <name type="scientific">Lentzea aerocolonigenes</name>
    <name type="common">Lechevalieria aerocolonigenes</name>
    <name type="synonym">Saccharothrix aerocolonigenes</name>
    <dbReference type="NCBI Taxonomy" id="68170"/>
    <lineage>
        <taxon>Bacteria</taxon>
        <taxon>Bacillati</taxon>
        <taxon>Actinomycetota</taxon>
        <taxon>Actinomycetes</taxon>
        <taxon>Pseudonocardiales</taxon>
        <taxon>Pseudonocardiaceae</taxon>
        <taxon>Lentzea</taxon>
    </lineage>
</organism>
<dbReference type="SUPFAM" id="SSF56672">
    <property type="entry name" value="DNA/RNA polymerases"/>
    <property type="match status" value="1"/>
</dbReference>
<keyword evidence="2" id="KW-0227">DNA damage</keyword>
<dbReference type="Gene3D" id="3.40.1170.60">
    <property type="match status" value="1"/>
</dbReference>
<dbReference type="Gene3D" id="3.30.70.270">
    <property type="match status" value="1"/>
</dbReference>
<evidence type="ECO:0000256" key="1">
    <source>
        <dbReference type="ARBA" id="ARBA00010945"/>
    </source>
</evidence>
<dbReference type="eggNOG" id="COG0389">
    <property type="taxonomic scope" value="Bacteria"/>
</dbReference>
<comment type="caution">
    <text evidence="5">The sequence shown here is derived from an EMBL/GenBank/DDBJ whole genome shotgun (WGS) entry which is preliminary data.</text>
</comment>
<comment type="function">
    <text evidence="3">Poorly processive, error-prone DNA polymerase involved in untargeted mutagenesis. Copies undamaged DNA at stalled replication forks, which arise in vivo from mismatched or misaligned primer ends. These misaligned primers can be extended by PolIV. Exhibits no 3'-5' exonuclease (proofreading) activity. May be involved in translesional synthesis, in conjunction with the beta clamp from PolIII.</text>
</comment>
<sequence length="500" mass="54759">MKDTRLLAIWCPDWPVVAACTATGTGQHVPVAVLDGNEIVSTSAVARAEGIRRAMRKRLAESMCPELVTFEHDPQRDARFFEPVAEAVEELAPGIEVVQPGLVAVPAQGPVSYFSSAEQAAERIVDHIATRTGAEAQVGVADSLFAATKAAHCNVIVPPSRTAEFLRPLGVHELDAPELVDLLRRLGLKTLGAFADVPENAVASRFGGPATRQHRLARGLPERPLDKRKPAPELAVAETFDDPVERIDAAAFAAKILSERLHENLANRGLACTRLGIHARTENDEELHRVWRAAEPLTPRGIADRVRWQLDGWLTRERLTSGIRTLTLEPVEVVNGTALQLGLWGHDDERAVRALLHVQGLLGPDGVLTPVLDGGRGPKERVKLVPWGDERVPARNPDHPWPGRLSRAPATLADDPAVLKDADGNEVGVTGRLELTAQPKSLAVKGRTQEVTAWAGPWPVDERWWAPDPHRAARIQVQTPDQAFLLIRRDQRWFLEGVYD</sequence>